<dbReference type="OrthoDB" id="5411533at2759"/>
<feature type="domain" description="G-patch" evidence="2">
    <location>
        <begin position="302"/>
        <end position="348"/>
    </location>
</feature>
<dbReference type="Gene3D" id="3.30.70.330">
    <property type="match status" value="1"/>
</dbReference>
<dbReference type="GO" id="GO:0003676">
    <property type="term" value="F:nucleic acid binding"/>
    <property type="evidence" value="ECO:0007669"/>
    <property type="project" value="InterPro"/>
</dbReference>
<dbReference type="GO" id="GO:0045292">
    <property type="term" value="P:mRNA cis splicing, via spliceosome"/>
    <property type="evidence" value="ECO:0007669"/>
    <property type="project" value="InterPro"/>
</dbReference>
<dbReference type="PANTHER" id="PTHR13288:SF8">
    <property type="entry name" value="SPLICING FACTOR 45"/>
    <property type="match status" value="1"/>
</dbReference>
<organism evidence="3 4">
    <name type="scientific">Lipomyces starkeyi NRRL Y-11557</name>
    <dbReference type="NCBI Taxonomy" id="675824"/>
    <lineage>
        <taxon>Eukaryota</taxon>
        <taxon>Fungi</taxon>
        <taxon>Dikarya</taxon>
        <taxon>Ascomycota</taxon>
        <taxon>Saccharomycotina</taxon>
        <taxon>Lipomycetes</taxon>
        <taxon>Lipomycetales</taxon>
        <taxon>Lipomycetaceae</taxon>
        <taxon>Lipomyces</taxon>
    </lineage>
</organism>
<dbReference type="GO" id="GO:0071011">
    <property type="term" value="C:precatalytic spliceosome"/>
    <property type="evidence" value="ECO:0007669"/>
    <property type="project" value="TreeGrafter"/>
</dbReference>
<dbReference type="InterPro" id="IPR035979">
    <property type="entry name" value="RBD_domain_sf"/>
</dbReference>
<reference evidence="3 4" key="1">
    <citation type="journal article" date="2016" name="Proc. Natl. Acad. Sci. U.S.A.">
        <title>Comparative genomics of biotechnologically important yeasts.</title>
        <authorList>
            <person name="Riley R."/>
            <person name="Haridas S."/>
            <person name="Wolfe K.H."/>
            <person name="Lopes M.R."/>
            <person name="Hittinger C.T."/>
            <person name="Goeker M."/>
            <person name="Salamov A.A."/>
            <person name="Wisecaver J.H."/>
            <person name="Long T.M."/>
            <person name="Calvey C.H."/>
            <person name="Aerts A.L."/>
            <person name="Barry K.W."/>
            <person name="Choi C."/>
            <person name="Clum A."/>
            <person name="Coughlan A.Y."/>
            <person name="Deshpande S."/>
            <person name="Douglass A.P."/>
            <person name="Hanson S.J."/>
            <person name="Klenk H.-P."/>
            <person name="LaButti K.M."/>
            <person name="Lapidus A."/>
            <person name="Lindquist E.A."/>
            <person name="Lipzen A.M."/>
            <person name="Meier-Kolthoff J.P."/>
            <person name="Ohm R.A."/>
            <person name="Otillar R.P."/>
            <person name="Pangilinan J.L."/>
            <person name="Peng Y."/>
            <person name="Rokas A."/>
            <person name="Rosa C.A."/>
            <person name="Scheuner C."/>
            <person name="Sibirny A.A."/>
            <person name="Slot J.C."/>
            <person name="Stielow J.B."/>
            <person name="Sun H."/>
            <person name="Kurtzman C.P."/>
            <person name="Blackwell M."/>
            <person name="Grigoriev I.V."/>
            <person name="Jeffries T.W."/>
        </authorList>
    </citation>
    <scope>NUCLEOTIDE SEQUENCE [LARGE SCALE GENOMIC DNA]</scope>
    <source>
        <strain evidence="3 4">NRRL Y-11557</strain>
    </source>
</reference>
<dbReference type="InterPro" id="IPR012677">
    <property type="entry name" value="Nucleotide-bd_a/b_plait_sf"/>
</dbReference>
<evidence type="ECO:0000313" key="3">
    <source>
        <dbReference type="EMBL" id="ODQ72532.1"/>
    </source>
</evidence>
<dbReference type="Pfam" id="PF01585">
    <property type="entry name" value="G-patch"/>
    <property type="match status" value="1"/>
</dbReference>
<dbReference type="PANTHER" id="PTHR13288">
    <property type="entry name" value="SPLICING FACTOR 45 SPF45"/>
    <property type="match status" value="1"/>
</dbReference>
<evidence type="ECO:0000256" key="1">
    <source>
        <dbReference type="SAM" id="MobiDB-lite"/>
    </source>
</evidence>
<name>A0A1E3Q5V6_LIPST</name>
<dbReference type="Proteomes" id="UP000094385">
    <property type="component" value="Unassembled WGS sequence"/>
</dbReference>
<sequence length="470" mass="52249">MSLYDSIQALDSSAESIAKPSTAAPPKRSLYDGLDPDTAGATVVSKAPVTYDLSKNEANKPVSEENEKKQMLSAALQFQPVIRARSSQSSVPTNKVVTIINKPPTVVPRPVTGVTLDKFSSEEAGTTEYARTKQQARSSRKRKKRKDDEEVQAIDWEDSYDPLRPNNYDEYRQSEEKFMEDEDWREFLLSLKKRQEETGLSQENEEWEKAIEKEDEGVSHLAAGEVDEMPGFARQDEESDRIFPQSYFVPPASDGQISTSIAKAPIMYTQLKEAKKERDQSDYMIPPPSSPPANKLREKTAKETFAKRLLAKYGWTPGTGLGASSDGITKALKFSADKAIKGHGKIVDKNARKIDEGKFGAMSKVILLFGIVPPERLDEELAGEIGTECGAKVCGMVFLVRALATDDMEYGNVERVYIDEKEDTVNAYVKFTAELSALRAVNGLDGRLFGGNPIVTRFFDEMDFENGKYG</sequence>
<protein>
    <recommendedName>
        <fullName evidence="2">G-patch domain-containing protein</fullName>
    </recommendedName>
</protein>
<dbReference type="InterPro" id="IPR000467">
    <property type="entry name" value="G_patch_dom"/>
</dbReference>
<feature type="region of interest" description="Disordered" evidence="1">
    <location>
        <begin position="118"/>
        <end position="150"/>
    </location>
</feature>
<evidence type="ECO:0000259" key="2">
    <source>
        <dbReference type="PROSITE" id="PS50174"/>
    </source>
</evidence>
<dbReference type="InterPro" id="IPR040052">
    <property type="entry name" value="RBM17"/>
</dbReference>
<keyword evidence="4" id="KW-1185">Reference proteome</keyword>
<dbReference type="EMBL" id="KV454295">
    <property type="protein sequence ID" value="ODQ72532.1"/>
    <property type="molecule type" value="Genomic_DNA"/>
</dbReference>
<accession>A0A1E3Q5V6</accession>
<dbReference type="STRING" id="675824.A0A1E3Q5V6"/>
<dbReference type="SUPFAM" id="SSF54928">
    <property type="entry name" value="RNA-binding domain, RBD"/>
    <property type="match status" value="1"/>
</dbReference>
<dbReference type="AlphaFoldDB" id="A0A1E3Q5V6"/>
<evidence type="ECO:0000313" key="4">
    <source>
        <dbReference type="Proteomes" id="UP000094385"/>
    </source>
</evidence>
<feature type="region of interest" description="Disordered" evidence="1">
    <location>
        <begin position="14"/>
        <end position="39"/>
    </location>
</feature>
<gene>
    <name evidence="3" type="ORF">LIPSTDRAFT_63802</name>
</gene>
<feature type="region of interest" description="Disordered" evidence="1">
    <location>
        <begin position="277"/>
        <end position="298"/>
    </location>
</feature>
<proteinExistence type="predicted"/>
<dbReference type="PROSITE" id="PS50174">
    <property type="entry name" value="G_PATCH"/>
    <property type="match status" value="1"/>
</dbReference>
<dbReference type="SMART" id="SM00443">
    <property type="entry name" value="G_patch"/>
    <property type="match status" value="1"/>
</dbReference>